<dbReference type="Gene3D" id="3.90.1140.10">
    <property type="entry name" value="Cyclic phosphodiesterase"/>
    <property type="match status" value="1"/>
</dbReference>
<dbReference type="AlphaFoldDB" id="A0A537JQ18"/>
<dbReference type="PANTHER" id="PTHR35561">
    <property type="entry name" value="RNA 2',3'-CYCLIC PHOSPHODIESTERASE"/>
    <property type="match status" value="1"/>
</dbReference>
<evidence type="ECO:0000256" key="1">
    <source>
        <dbReference type="ARBA" id="ARBA00022801"/>
    </source>
</evidence>
<dbReference type="InterPro" id="IPR014051">
    <property type="entry name" value="Phosphoesterase_HXTX"/>
</dbReference>
<organism evidence="4 5">
    <name type="scientific">Candidatus Segetimicrobium genomatis</name>
    <dbReference type="NCBI Taxonomy" id="2569760"/>
    <lineage>
        <taxon>Bacteria</taxon>
        <taxon>Bacillati</taxon>
        <taxon>Candidatus Sysuimicrobiota</taxon>
        <taxon>Candidatus Sysuimicrobiia</taxon>
        <taxon>Candidatus Sysuimicrobiales</taxon>
        <taxon>Candidatus Segetimicrobiaceae</taxon>
        <taxon>Candidatus Segetimicrobium</taxon>
    </lineage>
</organism>
<evidence type="ECO:0000313" key="4">
    <source>
        <dbReference type="EMBL" id="TMI85266.1"/>
    </source>
</evidence>
<dbReference type="GO" id="GO:0008664">
    <property type="term" value="F:RNA 2',3'-cyclic 3'-phosphodiesterase activity"/>
    <property type="evidence" value="ECO:0007669"/>
    <property type="project" value="InterPro"/>
</dbReference>
<feature type="region of interest" description="Disordered" evidence="2">
    <location>
        <begin position="1"/>
        <end position="26"/>
    </location>
</feature>
<sequence length="156" mass="16490">MGGRSMAGTAEDPVGTLALPASERSASGGTRARQRIFIAVALVPTLRHAVAGLEPRFSAAAQSLRWVAPDHLHFTVKFLGEITGAEVARAGEAARQVGARTRSFAITVAGMGAFPSPRRPQVVWAGVSDGADRLIALAADLDAALHRMKFPRERRP</sequence>
<comment type="caution">
    <text evidence="4">The sequence shown here is derived from an EMBL/GenBank/DDBJ whole genome shotgun (WGS) entry which is preliminary data.</text>
</comment>
<accession>A0A537JQ18</accession>
<evidence type="ECO:0000313" key="5">
    <source>
        <dbReference type="Proteomes" id="UP000318093"/>
    </source>
</evidence>
<feature type="domain" description="Phosphoesterase HXTX" evidence="3">
    <location>
        <begin position="58"/>
        <end position="124"/>
    </location>
</feature>
<proteinExistence type="predicted"/>
<protein>
    <submittedName>
        <fullName evidence="4">RNA 2',3'-cyclic phosphodiesterase</fullName>
    </submittedName>
</protein>
<name>A0A537JQ18_9BACT</name>
<dbReference type="InterPro" id="IPR004175">
    <property type="entry name" value="RNA_CPDase"/>
</dbReference>
<dbReference type="Pfam" id="PF02834">
    <property type="entry name" value="LigT_PEase"/>
    <property type="match status" value="1"/>
</dbReference>
<evidence type="ECO:0000259" key="3">
    <source>
        <dbReference type="Pfam" id="PF02834"/>
    </source>
</evidence>
<dbReference type="NCBIfam" id="TIGR02258">
    <property type="entry name" value="2_5_ligase"/>
    <property type="match status" value="1"/>
</dbReference>
<dbReference type="SUPFAM" id="SSF55144">
    <property type="entry name" value="LigT-like"/>
    <property type="match status" value="1"/>
</dbReference>
<gene>
    <name evidence="4" type="primary">thpR</name>
    <name evidence="4" type="ORF">E6H03_00730</name>
</gene>
<dbReference type="Proteomes" id="UP000318093">
    <property type="component" value="Unassembled WGS sequence"/>
</dbReference>
<reference evidence="4 5" key="1">
    <citation type="journal article" date="2019" name="Nat. Microbiol.">
        <title>Mediterranean grassland soil C-N compound turnover is dependent on rainfall and depth, and is mediated by genomically divergent microorganisms.</title>
        <authorList>
            <person name="Diamond S."/>
            <person name="Andeer P.F."/>
            <person name="Li Z."/>
            <person name="Crits-Christoph A."/>
            <person name="Burstein D."/>
            <person name="Anantharaman K."/>
            <person name="Lane K.R."/>
            <person name="Thomas B.C."/>
            <person name="Pan C."/>
            <person name="Northen T.R."/>
            <person name="Banfield J.F."/>
        </authorList>
    </citation>
    <scope>NUCLEOTIDE SEQUENCE [LARGE SCALE GENOMIC DNA]</scope>
    <source>
        <strain evidence="4">NP_6</strain>
    </source>
</reference>
<dbReference type="PANTHER" id="PTHR35561:SF1">
    <property type="entry name" value="RNA 2',3'-CYCLIC PHOSPHODIESTERASE"/>
    <property type="match status" value="1"/>
</dbReference>
<evidence type="ECO:0000256" key="2">
    <source>
        <dbReference type="SAM" id="MobiDB-lite"/>
    </source>
</evidence>
<dbReference type="GO" id="GO:0004113">
    <property type="term" value="F:2',3'-cyclic-nucleotide 3'-phosphodiesterase activity"/>
    <property type="evidence" value="ECO:0007669"/>
    <property type="project" value="InterPro"/>
</dbReference>
<dbReference type="InterPro" id="IPR009097">
    <property type="entry name" value="Cyclic_Pdiesterase"/>
</dbReference>
<keyword evidence="1" id="KW-0378">Hydrolase</keyword>
<dbReference type="EMBL" id="VBAN01000019">
    <property type="protein sequence ID" value="TMI85266.1"/>
    <property type="molecule type" value="Genomic_DNA"/>
</dbReference>
<feature type="non-terminal residue" evidence="4">
    <location>
        <position position="156"/>
    </location>
</feature>